<reference evidence="1 2" key="1">
    <citation type="submission" date="2015-08" db="EMBL/GenBank/DDBJ databases">
        <title>Whole genome sequence of Flavobacterium akiainvivens IK-1T, from decaying Wikstroemia oahuensis, an endemic Hawaiian shrub.</title>
        <authorList>
            <person name="Wan X."/>
            <person name="Hou S."/>
            <person name="Saito J."/>
            <person name="Donachie S."/>
        </authorList>
    </citation>
    <scope>NUCLEOTIDE SEQUENCE [LARGE SCALE GENOMIC DNA]</scope>
    <source>
        <strain evidence="1 2">IK-1</strain>
    </source>
</reference>
<comment type="caution">
    <text evidence="1">The sequence shown here is derived from an EMBL/GenBank/DDBJ whole genome shotgun (WGS) entry which is preliminary data.</text>
</comment>
<sequence>MDENLKLFGNKKKNDWIALRNYIIIDSNIKKNWEDVVELLNLRLETRYFKPIEAIQNIKSYQGEGFAAITLLCSLIEFLQSSYEGKYYLYGVQETEFIYSRSKNIFKRFLTSHYPFLELFDEAKAHEFYESIRCGLLHEAATKDNWKINLRSNNEFIDFESKTLYTNNFIKAIREYISSYEQQIINDENGLRFKLARKMDSLSGTTIDTDAPWW</sequence>
<organism evidence="1 2">
    <name type="scientific">Flavobacterium akiainvivens</name>
    <dbReference type="NCBI Taxonomy" id="1202724"/>
    <lineage>
        <taxon>Bacteria</taxon>
        <taxon>Pseudomonadati</taxon>
        <taxon>Bacteroidota</taxon>
        <taxon>Flavobacteriia</taxon>
        <taxon>Flavobacteriales</taxon>
        <taxon>Flavobacteriaceae</taxon>
        <taxon>Flavobacterium</taxon>
    </lineage>
</organism>
<gene>
    <name evidence="1" type="ORF">AM493_11085</name>
</gene>
<dbReference type="EMBL" id="LIYD01000005">
    <property type="protein sequence ID" value="KOS06515.1"/>
    <property type="molecule type" value="Genomic_DNA"/>
</dbReference>
<evidence type="ECO:0000313" key="1">
    <source>
        <dbReference type="EMBL" id="KOS06515.1"/>
    </source>
</evidence>
<proteinExistence type="predicted"/>
<dbReference type="OrthoDB" id="8367156at2"/>
<accession>A0A0M8MBB0</accession>
<name>A0A0M8MBB0_9FLAO</name>
<dbReference type="Proteomes" id="UP000037755">
    <property type="component" value="Unassembled WGS sequence"/>
</dbReference>
<dbReference type="AlphaFoldDB" id="A0A0M8MBB0"/>
<dbReference type="RefSeq" id="WP_054408103.1">
    <property type="nucleotide sequence ID" value="NZ_FOYA01000001.1"/>
</dbReference>
<dbReference type="STRING" id="1202724.AM493_11085"/>
<dbReference type="PATRIC" id="fig|1202724.3.peg.2300"/>
<protein>
    <submittedName>
        <fullName evidence="1">Uncharacterized protein</fullName>
    </submittedName>
</protein>
<evidence type="ECO:0000313" key="2">
    <source>
        <dbReference type="Proteomes" id="UP000037755"/>
    </source>
</evidence>
<keyword evidence="2" id="KW-1185">Reference proteome</keyword>